<evidence type="ECO:0000313" key="1">
    <source>
        <dbReference type="EMBL" id="CUN55230.1"/>
    </source>
</evidence>
<reference evidence="1 2" key="1">
    <citation type="submission" date="2015-09" db="EMBL/GenBank/DDBJ databases">
        <authorList>
            <consortium name="Pathogen Informatics"/>
        </authorList>
    </citation>
    <scope>NUCLEOTIDE SEQUENCE [LARGE SCALE GENOMIC DNA]</scope>
    <source>
        <strain evidence="1 2">2789STDY5608854</strain>
    </source>
</reference>
<protein>
    <submittedName>
        <fullName evidence="1">Uncharacterized protein</fullName>
    </submittedName>
</protein>
<name>A0A173XVB7_FLAPL</name>
<organism evidence="1 2">
    <name type="scientific">Flavonifractor plautii</name>
    <name type="common">Fusobacterium plautii</name>
    <dbReference type="NCBI Taxonomy" id="292800"/>
    <lineage>
        <taxon>Bacteria</taxon>
        <taxon>Bacillati</taxon>
        <taxon>Bacillota</taxon>
        <taxon>Clostridia</taxon>
        <taxon>Eubacteriales</taxon>
        <taxon>Oscillospiraceae</taxon>
        <taxon>Flavonifractor</taxon>
    </lineage>
</organism>
<gene>
    <name evidence="1" type="ORF">ERS852411_00084</name>
</gene>
<dbReference type="AlphaFoldDB" id="A0A173XVB7"/>
<accession>A0A173XVB7</accession>
<proteinExistence type="predicted"/>
<sequence length="298" mass="34023">MAKIKTFELDRWSEPDEKRRVRHIGMADTKETFDRLQTHLELKGLLPDEYFLFSDELTGELPEFDQALCIPNFGASEGIYLDISLACRDKDGKRCFQNFATGKTLGETADDYYRMFRIAAECSLMLNGRGNTYEQKKVDIVLTEQEAEAVGTVVDMELCGHHPPEAEAILNSALEKIDRIAFAKVQTITCHGKDDYSFWSAEIPKDMLYSILHEACERVGTLDELMGAMNPKDGYEMRLFIQTPGRQFAFYRIPERLSNLEDYANEGCSVRGTKGEIMAEIFTEWAPAQEDLEDDFEL</sequence>
<dbReference type="EMBL" id="CYZT01000002">
    <property type="protein sequence ID" value="CUN55230.1"/>
    <property type="molecule type" value="Genomic_DNA"/>
</dbReference>
<evidence type="ECO:0000313" key="2">
    <source>
        <dbReference type="Proteomes" id="UP000095746"/>
    </source>
</evidence>
<dbReference type="Proteomes" id="UP000095746">
    <property type="component" value="Unassembled WGS sequence"/>
</dbReference>